<dbReference type="InterPro" id="IPR036249">
    <property type="entry name" value="Thioredoxin-like_sf"/>
</dbReference>
<name>A0A0M0LR53_9EUKA</name>
<gene>
    <name evidence="2" type="ORF">Ctob_013218</name>
</gene>
<keyword evidence="3" id="KW-1185">Reference proteome</keyword>
<dbReference type="SUPFAM" id="SSF52833">
    <property type="entry name" value="Thioredoxin-like"/>
    <property type="match status" value="1"/>
</dbReference>
<accession>A0A0M0LR53</accession>
<dbReference type="Pfam" id="PF00085">
    <property type="entry name" value="Thioredoxin"/>
    <property type="match status" value="1"/>
</dbReference>
<organism evidence="2 3">
    <name type="scientific">Chrysochromulina tobinii</name>
    <dbReference type="NCBI Taxonomy" id="1460289"/>
    <lineage>
        <taxon>Eukaryota</taxon>
        <taxon>Haptista</taxon>
        <taxon>Haptophyta</taxon>
        <taxon>Prymnesiophyceae</taxon>
        <taxon>Prymnesiales</taxon>
        <taxon>Chrysochromulinaceae</taxon>
        <taxon>Chrysochromulina</taxon>
    </lineage>
</organism>
<protein>
    <recommendedName>
        <fullName evidence="1">Thioredoxin domain-containing protein</fullName>
    </recommendedName>
</protein>
<evidence type="ECO:0000313" key="3">
    <source>
        <dbReference type="Proteomes" id="UP000037460"/>
    </source>
</evidence>
<feature type="domain" description="Thioredoxin" evidence="1">
    <location>
        <begin position="85"/>
        <end position="157"/>
    </location>
</feature>
<evidence type="ECO:0000313" key="2">
    <source>
        <dbReference type="EMBL" id="KOO53509.1"/>
    </source>
</evidence>
<reference evidence="3" key="1">
    <citation type="journal article" date="2015" name="PLoS Genet.">
        <title>Genome Sequence and Transcriptome Analyses of Chrysochromulina tobin: Metabolic Tools for Enhanced Algal Fitness in the Prominent Order Prymnesiales (Haptophyceae).</title>
        <authorList>
            <person name="Hovde B.T."/>
            <person name="Deodato C.R."/>
            <person name="Hunsperger H.M."/>
            <person name="Ryken S.A."/>
            <person name="Yost W."/>
            <person name="Jha R.K."/>
            <person name="Patterson J."/>
            <person name="Monnat R.J. Jr."/>
            <person name="Barlow S.B."/>
            <person name="Starkenburg S.R."/>
            <person name="Cattolico R.A."/>
        </authorList>
    </citation>
    <scope>NUCLEOTIDE SEQUENCE</scope>
    <source>
        <strain evidence="3">CCMP291</strain>
    </source>
</reference>
<evidence type="ECO:0000259" key="1">
    <source>
        <dbReference type="Pfam" id="PF00085"/>
    </source>
</evidence>
<dbReference type="Proteomes" id="UP000037460">
    <property type="component" value="Unassembled WGS sequence"/>
</dbReference>
<dbReference type="AlphaFoldDB" id="A0A0M0LR53"/>
<dbReference type="CDD" id="cd02947">
    <property type="entry name" value="TRX_family"/>
    <property type="match status" value="1"/>
</dbReference>
<sequence>MSDRRPWNAILRRRAGVEARRLQCGGTKYGCDPRTAQFALSAPTVVLDPSGAVVPDELPLANPGVVGELTGGVEHLNALLADAATEDRAVILKFKRDGCSACNSTVVPLATAAAAYAGRADFFTVDFNRNRDFCRQAGIAVVPSAHLYMGGKIVDAMPLGPSKWAEFQARLYQLLGAPDGQLVAPVAPQKKEEDFDDSTLKMAGLFMDLR</sequence>
<dbReference type="Gene3D" id="3.40.30.10">
    <property type="entry name" value="Glutaredoxin"/>
    <property type="match status" value="1"/>
</dbReference>
<proteinExistence type="predicted"/>
<comment type="caution">
    <text evidence="2">The sequence shown here is derived from an EMBL/GenBank/DDBJ whole genome shotgun (WGS) entry which is preliminary data.</text>
</comment>
<dbReference type="EMBL" id="JWZX01000201">
    <property type="protein sequence ID" value="KOO53509.1"/>
    <property type="molecule type" value="Genomic_DNA"/>
</dbReference>
<dbReference type="InterPro" id="IPR013766">
    <property type="entry name" value="Thioredoxin_domain"/>
</dbReference>